<gene>
    <name evidence="1" type="ORF">A5886_001766</name>
</gene>
<evidence type="ECO:0000313" key="2">
    <source>
        <dbReference type="Proteomes" id="UP000195043"/>
    </source>
</evidence>
<dbReference type="AlphaFoldDB" id="A0A242A6M3"/>
<comment type="caution">
    <text evidence="1">The sequence shown here is derived from an EMBL/GenBank/DDBJ whole genome shotgun (WGS) entry which is preliminary data.</text>
</comment>
<dbReference type="RefSeq" id="WP_086274616.1">
    <property type="nucleotide sequence ID" value="NZ_NGKU01000001.1"/>
</dbReference>
<evidence type="ECO:0000313" key="1">
    <source>
        <dbReference type="EMBL" id="OTN76688.1"/>
    </source>
</evidence>
<dbReference type="STRING" id="1834191.A5886_001766"/>
<name>A0A242A6M3_9ENTE</name>
<accession>A0A242A6M3</accession>
<sequence length="126" mass="14978">MWSLKERADHFLAHLTDKERVALHNELLAVNQIVALNQQTSFYAFGLLKKGSRPHYLEERKRVLQYRNGVNEELIIHQIHRQHLFKHIYSFRVYFDLVEMDAVFIDVLLERLQALQSAPLWTPKLA</sequence>
<dbReference type="OrthoDB" id="2183731at2"/>
<protein>
    <submittedName>
        <fullName evidence="1">Uncharacterized protein</fullName>
    </submittedName>
</protein>
<organism evidence="1 2">
    <name type="scientific">Candidatus Enterococcus testudinis</name>
    <dbReference type="NCBI Taxonomy" id="1834191"/>
    <lineage>
        <taxon>Bacteria</taxon>
        <taxon>Bacillati</taxon>
        <taxon>Bacillota</taxon>
        <taxon>Bacilli</taxon>
        <taxon>Lactobacillales</taxon>
        <taxon>Enterococcaceae</taxon>
        <taxon>Enterococcus</taxon>
    </lineage>
</organism>
<proteinExistence type="predicted"/>
<keyword evidence="2" id="KW-1185">Reference proteome</keyword>
<dbReference type="Proteomes" id="UP000195043">
    <property type="component" value="Unassembled WGS sequence"/>
</dbReference>
<dbReference type="EMBL" id="NGKU01000001">
    <property type="protein sequence ID" value="OTN76688.1"/>
    <property type="molecule type" value="Genomic_DNA"/>
</dbReference>
<reference evidence="1 2" key="1">
    <citation type="submission" date="2017-05" db="EMBL/GenBank/DDBJ databases">
        <title>The Genome Sequence of Enterococcus sp. 8G7_MSG3316.</title>
        <authorList>
            <consortium name="The Broad Institute Genomics Platform"/>
            <consortium name="The Broad Institute Genomic Center for Infectious Diseases"/>
            <person name="Earl A."/>
            <person name="Manson A."/>
            <person name="Schwartman J."/>
            <person name="Gilmore M."/>
            <person name="Abouelleil A."/>
            <person name="Cao P."/>
            <person name="Chapman S."/>
            <person name="Cusick C."/>
            <person name="Shea T."/>
            <person name="Young S."/>
            <person name="Neafsey D."/>
            <person name="Nusbaum C."/>
            <person name="Birren B."/>
        </authorList>
    </citation>
    <scope>NUCLEOTIDE SEQUENCE [LARGE SCALE GENOMIC DNA]</scope>
    <source>
        <strain evidence="1 2">8G7_MSG3316</strain>
    </source>
</reference>